<comment type="caution">
    <text evidence="2">The sequence shown here is derived from an EMBL/GenBank/DDBJ whole genome shotgun (WGS) entry which is preliminary data.</text>
</comment>
<dbReference type="RefSeq" id="WP_193503099.1">
    <property type="nucleotide sequence ID" value="NZ_JADCKC010000004.1"/>
</dbReference>
<keyword evidence="3" id="KW-1185">Reference proteome</keyword>
<sequence>MLLIDFYRELLHTSDETLLQKVSEASQIISLKTGELAIKSGTVPTHICFLLHGVLRGVASNANGKDITDCIVFRTGSPAMPDSDFTQPASITLEALEYTELVAIPVEKVQELLAEYPDLMEVYRRFLLWSVALHRDLKIALYQYTAAQRYEWFLRQYPGLIDRIPHKYIASLLNMTPVTLSNVRKNSRKPVCAVPPQDATE</sequence>
<protein>
    <submittedName>
        <fullName evidence="2">Crp/Fnr family transcriptional regulator</fullName>
    </submittedName>
</protein>
<evidence type="ECO:0000313" key="2">
    <source>
        <dbReference type="EMBL" id="MBE5038685.1"/>
    </source>
</evidence>
<dbReference type="InterPro" id="IPR000595">
    <property type="entry name" value="cNMP-bd_dom"/>
</dbReference>
<proteinExistence type="predicted"/>
<dbReference type="SUPFAM" id="SSF51206">
    <property type="entry name" value="cAMP-binding domain-like"/>
    <property type="match status" value="1"/>
</dbReference>
<gene>
    <name evidence="2" type="ORF">INF35_12895</name>
</gene>
<organism evidence="2 3">
    <name type="scientific">Gemmiger gallinarum</name>
    <dbReference type="NCBI Taxonomy" id="2779354"/>
    <lineage>
        <taxon>Bacteria</taxon>
        <taxon>Bacillati</taxon>
        <taxon>Bacillota</taxon>
        <taxon>Clostridia</taxon>
        <taxon>Eubacteriales</taxon>
        <taxon>Gemmiger</taxon>
    </lineage>
</organism>
<accession>A0ABR9R6M0</accession>
<dbReference type="Pfam" id="PF00027">
    <property type="entry name" value="cNMP_binding"/>
    <property type="match status" value="1"/>
</dbReference>
<dbReference type="Proteomes" id="UP000768567">
    <property type="component" value="Unassembled WGS sequence"/>
</dbReference>
<feature type="domain" description="Cyclic nucleotide-binding" evidence="1">
    <location>
        <begin position="30"/>
        <end position="116"/>
    </location>
</feature>
<dbReference type="Gene3D" id="2.60.120.10">
    <property type="entry name" value="Jelly Rolls"/>
    <property type="match status" value="1"/>
</dbReference>
<name>A0ABR9R6M0_9FIRM</name>
<reference evidence="2 3" key="1">
    <citation type="submission" date="2020-10" db="EMBL/GenBank/DDBJ databases">
        <title>ChiBAC.</title>
        <authorList>
            <person name="Zenner C."/>
            <person name="Hitch T.C.A."/>
            <person name="Clavel T."/>
        </authorList>
    </citation>
    <scope>NUCLEOTIDE SEQUENCE [LARGE SCALE GENOMIC DNA]</scope>
    <source>
        <strain evidence="2 3">DSM 109015</strain>
    </source>
</reference>
<evidence type="ECO:0000259" key="1">
    <source>
        <dbReference type="Pfam" id="PF00027"/>
    </source>
</evidence>
<evidence type="ECO:0000313" key="3">
    <source>
        <dbReference type="Proteomes" id="UP000768567"/>
    </source>
</evidence>
<dbReference type="InterPro" id="IPR018490">
    <property type="entry name" value="cNMP-bd_dom_sf"/>
</dbReference>
<dbReference type="CDD" id="cd00038">
    <property type="entry name" value="CAP_ED"/>
    <property type="match status" value="1"/>
</dbReference>
<dbReference type="InterPro" id="IPR014710">
    <property type="entry name" value="RmlC-like_jellyroll"/>
</dbReference>
<dbReference type="EMBL" id="JADCKC010000004">
    <property type="protein sequence ID" value="MBE5038685.1"/>
    <property type="molecule type" value="Genomic_DNA"/>
</dbReference>